<feature type="compositionally biased region" description="Low complexity" evidence="1">
    <location>
        <begin position="558"/>
        <end position="579"/>
    </location>
</feature>
<feature type="compositionally biased region" description="Polar residues" evidence="1">
    <location>
        <begin position="346"/>
        <end position="375"/>
    </location>
</feature>
<feature type="region of interest" description="Disordered" evidence="1">
    <location>
        <begin position="435"/>
        <end position="593"/>
    </location>
</feature>
<feature type="region of interest" description="Disordered" evidence="1">
    <location>
        <begin position="186"/>
        <end position="249"/>
    </location>
</feature>
<dbReference type="InterPro" id="IPR057678">
    <property type="entry name" value="DUF7918"/>
</dbReference>
<dbReference type="STRING" id="1664694.A0A0N1NYD4"/>
<dbReference type="RefSeq" id="XP_017998449.1">
    <property type="nucleotide sequence ID" value="XM_018144433.1"/>
</dbReference>
<sequence length="824" mass="90386">MPSLRKINCNVLWPQGTPFKEYATTYGDGIVETFIAVPGDKPQKFSIRVTSKGYIYEGLAAVVFVDGVYQCNRNRVNLVRPKKNLPLERTEIDFYLRQEERKLTEDGHFLGSDWRFDDFNPFDEATSDEEKSATEHLQNLGTIDVIILRCCARKDDDTAEDDCDSAAESDVLGNRLTVEDDEAAYEKKAKNKGGKGNNDALNQNKSSKKKGGKKDDDTASIIQLDGPADSYYHRPNPPYDTPGWAGPPTGRFQHRPPLPPRADRHVHFDIQRDHSQPPADRYTDRAQTPYAHAAHVPGLSQYQSHAAYPNYGAPHYPTPPHTAGHPYYAGHNQYPPYAQNWSSHYPAQHSQTVQPTQTMPGAWPQPNNGAGQQPNLRWVQPKAPETRDGNNNNTAHKQATNGNTQPATIDPYSGWYWDGTQWQYGIVGVSKQAMDANNTNGQSNGSGDSSNDTSNNGWDNNNDTSGTNNNDSTNDWDNSNDTTGTNNNDTSWDNANDNKDTNNNDTSWDNDDKKSTSGNGGTDWNNTNNNADTSGAASTGNNDWGTPAPADNTVHTLNPSDSSHDNSNNNNNNNNVSASTPAGNYKGPPLHGPHGAYHGPKLAVAAPSIWVIDEPAPYDVPAYFAASRSLSKQIQRGRAYNYFKRHRKPIYIDSIAEPYARFVFKYRTKENLPKGLKVEAAEEPNPDQGLQDLQDKGREELIEELRRFRKVYGEQAPDITDVGKHEGDAEDENDAMEWKATPPEKSFLDYKLPVYYGNGEGGDANGNVNSNGSVLGNGKGKTNGNGAGKKADDGWATDTPANTNAGGNSWDTGGGGGGNSGTTW</sequence>
<feature type="domain" description="DUF7918" evidence="2">
    <location>
        <begin position="16"/>
        <end position="159"/>
    </location>
</feature>
<evidence type="ECO:0000256" key="1">
    <source>
        <dbReference type="SAM" id="MobiDB-lite"/>
    </source>
</evidence>
<feature type="compositionally biased region" description="Low complexity" evidence="1">
    <location>
        <begin position="522"/>
        <end position="539"/>
    </location>
</feature>
<dbReference type="Pfam" id="PF25534">
    <property type="entry name" value="DUF7918"/>
    <property type="match status" value="1"/>
</dbReference>
<name>A0A0N1NYD4_9EURO</name>
<comment type="caution">
    <text evidence="3">The sequence shown here is derived from an EMBL/GenBank/DDBJ whole genome shotgun (WGS) entry which is preliminary data.</text>
</comment>
<dbReference type="Proteomes" id="UP000038010">
    <property type="component" value="Unassembled WGS sequence"/>
</dbReference>
<accession>A0A0N1NYD4</accession>
<proteinExistence type="predicted"/>
<keyword evidence="4" id="KW-1185">Reference proteome</keyword>
<protein>
    <recommendedName>
        <fullName evidence="2">DUF7918 domain-containing protein</fullName>
    </recommendedName>
</protein>
<evidence type="ECO:0000313" key="4">
    <source>
        <dbReference type="Proteomes" id="UP000038010"/>
    </source>
</evidence>
<gene>
    <name evidence="3" type="ORF">AB675_4301</name>
</gene>
<dbReference type="AlphaFoldDB" id="A0A0N1NYD4"/>
<feature type="compositionally biased region" description="Gly residues" evidence="1">
    <location>
        <begin position="812"/>
        <end position="824"/>
    </location>
</feature>
<dbReference type="OrthoDB" id="5423516at2759"/>
<evidence type="ECO:0000313" key="3">
    <source>
        <dbReference type="EMBL" id="KPI38486.1"/>
    </source>
</evidence>
<evidence type="ECO:0000259" key="2">
    <source>
        <dbReference type="Pfam" id="PF25534"/>
    </source>
</evidence>
<organism evidence="3 4">
    <name type="scientific">Cyphellophora attinorum</name>
    <dbReference type="NCBI Taxonomy" id="1664694"/>
    <lineage>
        <taxon>Eukaryota</taxon>
        <taxon>Fungi</taxon>
        <taxon>Dikarya</taxon>
        <taxon>Ascomycota</taxon>
        <taxon>Pezizomycotina</taxon>
        <taxon>Eurotiomycetes</taxon>
        <taxon>Chaetothyriomycetidae</taxon>
        <taxon>Chaetothyriales</taxon>
        <taxon>Cyphellophoraceae</taxon>
        <taxon>Cyphellophora</taxon>
    </lineage>
</organism>
<feature type="compositionally biased region" description="Low complexity" evidence="1">
    <location>
        <begin position="437"/>
        <end position="495"/>
    </location>
</feature>
<dbReference type="VEuPathDB" id="FungiDB:AB675_4301"/>
<feature type="compositionally biased region" description="Polar residues" evidence="1">
    <location>
        <begin position="389"/>
        <end position="407"/>
    </location>
</feature>
<reference evidence="3 4" key="1">
    <citation type="submission" date="2015-06" db="EMBL/GenBank/DDBJ databases">
        <title>Draft genome of the ant-associated black yeast Phialophora attae CBS 131958.</title>
        <authorList>
            <person name="Moreno L.F."/>
            <person name="Stielow B.J."/>
            <person name="de Hoog S."/>
            <person name="Vicente V.A."/>
            <person name="Weiss V.A."/>
            <person name="de Vries M."/>
            <person name="Cruz L.M."/>
            <person name="Souza E.M."/>
        </authorList>
    </citation>
    <scope>NUCLEOTIDE SEQUENCE [LARGE SCALE GENOMIC DNA]</scope>
    <source>
        <strain evidence="3 4">CBS 131958</strain>
    </source>
</reference>
<dbReference type="EMBL" id="LFJN01000018">
    <property type="protein sequence ID" value="KPI38486.1"/>
    <property type="molecule type" value="Genomic_DNA"/>
</dbReference>
<feature type="region of interest" description="Disordered" evidence="1">
    <location>
        <begin position="767"/>
        <end position="824"/>
    </location>
</feature>
<feature type="compositionally biased region" description="Gly residues" evidence="1">
    <location>
        <begin position="775"/>
        <end position="787"/>
    </location>
</feature>
<dbReference type="GeneID" id="28736313"/>
<feature type="region of interest" description="Disordered" evidence="1">
    <location>
        <begin position="346"/>
        <end position="407"/>
    </location>
</feature>